<name>A0A1R3I923_9ROSI</name>
<evidence type="ECO:0000256" key="1">
    <source>
        <dbReference type="SAM" id="Phobius"/>
    </source>
</evidence>
<reference evidence="3" key="1">
    <citation type="submission" date="2013-09" db="EMBL/GenBank/DDBJ databases">
        <title>Corchorus olitorius genome sequencing.</title>
        <authorList>
            <person name="Alam M."/>
            <person name="Haque M.S."/>
            <person name="Islam M.S."/>
            <person name="Emdad E.M."/>
            <person name="Islam M.M."/>
            <person name="Ahmed B."/>
            <person name="Halim A."/>
            <person name="Hossen Q.M.M."/>
            <person name="Hossain M.Z."/>
            <person name="Ahmed R."/>
            <person name="Khan M.M."/>
            <person name="Islam R."/>
            <person name="Rashid M.M."/>
            <person name="Khan S.A."/>
            <person name="Rahman M.S."/>
            <person name="Alam M."/>
            <person name="Yahiya A.S."/>
            <person name="Khan M.S."/>
            <person name="Azam M.S."/>
            <person name="Haque T."/>
            <person name="Lashkar M.Z.H."/>
            <person name="Akhand A.I."/>
            <person name="Morshed G."/>
            <person name="Roy S."/>
            <person name="Uddin K.S."/>
            <person name="Rabeya T."/>
            <person name="Hossain A.S."/>
            <person name="Chowdhury A."/>
            <person name="Snigdha A.R."/>
            <person name="Mortoza M.S."/>
            <person name="Matin S.A."/>
            <person name="Hoque S.M.E."/>
            <person name="Islam M.K."/>
            <person name="Roy D.K."/>
            <person name="Haider R."/>
            <person name="Moosa M.M."/>
            <person name="Elias S.M."/>
            <person name="Hasan A.M."/>
            <person name="Jahan S."/>
            <person name="Shafiuddin M."/>
            <person name="Mahmood N."/>
            <person name="Shommy N.S."/>
        </authorList>
    </citation>
    <scope>NUCLEOTIDE SEQUENCE [LARGE SCALE GENOMIC DNA]</scope>
    <source>
        <strain evidence="3">cv. O-4</strain>
    </source>
</reference>
<sequence>MALLVCYVAAFLAAAAAYWNLYYSELLQCHGMLASFLQCHGVSLAVALPFISFRVIAESDGMDY</sequence>
<dbReference type="Proteomes" id="UP000187203">
    <property type="component" value="Unassembled WGS sequence"/>
</dbReference>
<organism evidence="2 3">
    <name type="scientific">Corchorus olitorius</name>
    <dbReference type="NCBI Taxonomy" id="93759"/>
    <lineage>
        <taxon>Eukaryota</taxon>
        <taxon>Viridiplantae</taxon>
        <taxon>Streptophyta</taxon>
        <taxon>Embryophyta</taxon>
        <taxon>Tracheophyta</taxon>
        <taxon>Spermatophyta</taxon>
        <taxon>Magnoliopsida</taxon>
        <taxon>eudicotyledons</taxon>
        <taxon>Gunneridae</taxon>
        <taxon>Pentapetalae</taxon>
        <taxon>rosids</taxon>
        <taxon>malvids</taxon>
        <taxon>Malvales</taxon>
        <taxon>Malvaceae</taxon>
        <taxon>Grewioideae</taxon>
        <taxon>Apeibeae</taxon>
        <taxon>Corchorus</taxon>
    </lineage>
</organism>
<protein>
    <submittedName>
        <fullName evidence="2">Uncharacterized protein</fullName>
    </submittedName>
</protein>
<proteinExistence type="predicted"/>
<keyword evidence="1" id="KW-0812">Transmembrane</keyword>
<feature type="transmembrane region" description="Helical" evidence="1">
    <location>
        <begin position="33"/>
        <end position="57"/>
    </location>
</feature>
<dbReference type="EMBL" id="AWUE01018649">
    <property type="protein sequence ID" value="OMO79093.1"/>
    <property type="molecule type" value="Genomic_DNA"/>
</dbReference>
<gene>
    <name evidence="2" type="ORF">COLO4_24553</name>
</gene>
<comment type="caution">
    <text evidence="2">The sequence shown here is derived from an EMBL/GenBank/DDBJ whole genome shotgun (WGS) entry which is preliminary data.</text>
</comment>
<keyword evidence="1" id="KW-1133">Transmembrane helix</keyword>
<dbReference type="AlphaFoldDB" id="A0A1R3I923"/>
<evidence type="ECO:0000313" key="3">
    <source>
        <dbReference type="Proteomes" id="UP000187203"/>
    </source>
</evidence>
<keyword evidence="3" id="KW-1185">Reference proteome</keyword>
<keyword evidence="1" id="KW-0472">Membrane</keyword>
<accession>A0A1R3I923</accession>
<evidence type="ECO:0000313" key="2">
    <source>
        <dbReference type="EMBL" id="OMO79093.1"/>
    </source>
</evidence>